<dbReference type="AlphaFoldDB" id="A0A6V7H4G7"/>
<dbReference type="Proteomes" id="UP000752696">
    <property type="component" value="Unassembled WGS sequence"/>
</dbReference>
<feature type="non-terminal residue" evidence="1">
    <location>
        <position position="121"/>
    </location>
</feature>
<organism evidence="1 2">
    <name type="scientific">Heterotrigona itama</name>
    <dbReference type="NCBI Taxonomy" id="395501"/>
    <lineage>
        <taxon>Eukaryota</taxon>
        <taxon>Metazoa</taxon>
        <taxon>Ecdysozoa</taxon>
        <taxon>Arthropoda</taxon>
        <taxon>Hexapoda</taxon>
        <taxon>Insecta</taxon>
        <taxon>Pterygota</taxon>
        <taxon>Neoptera</taxon>
        <taxon>Endopterygota</taxon>
        <taxon>Hymenoptera</taxon>
        <taxon>Apocrita</taxon>
        <taxon>Aculeata</taxon>
        <taxon>Apoidea</taxon>
        <taxon>Anthophila</taxon>
        <taxon>Apidae</taxon>
        <taxon>Heterotrigona</taxon>
    </lineage>
</organism>
<keyword evidence="2" id="KW-1185">Reference proteome</keyword>
<comment type="caution">
    <text evidence="1">The sequence shown here is derived from an EMBL/GenBank/DDBJ whole genome shotgun (WGS) entry which is preliminary data.</text>
</comment>
<dbReference type="EMBL" id="CAJDYZ010007702">
    <property type="protein sequence ID" value="CAD1474567.1"/>
    <property type="molecule type" value="Genomic_DNA"/>
</dbReference>
<dbReference type="OrthoDB" id="7016306at2759"/>
<evidence type="ECO:0000313" key="2">
    <source>
        <dbReference type="Proteomes" id="UP000752696"/>
    </source>
</evidence>
<protein>
    <submittedName>
        <fullName evidence="1">Uncharacterized protein</fullName>
    </submittedName>
</protein>
<name>A0A6V7H4G7_9HYME</name>
<evidence type="ECO:0000313" key="1">
    <source>
        <dbReference type="EMBL" id="CAD1474567.1"/>
    </source>
</evidence>
<gene>
    <name evidence="1" type="ORF">MHI_LOCUS478649</name>
</gene>
<sequence length="121" mass="13802">YNCVKSIRNSVVDDWEESRSIPTSILELDLRRRGHSQTIKESSAAVDLKEAEINENSNISWQSRRPNVSMRCKVLDCQGNSPTFLPSVRLAKNLRTRKGSRRGNTANRLELLVLVHLHHVP</sequence>
<reference evidence="1" key="1">
    <citation type="submission" date="2020-07" db="EMBL/GenBank/DDBJ databases">
        <authorList>
            <person name="Nazaruddin N."/>
        </authorList>
    </citation>
    <scope>NUCLEOTIDE SEQUENCE</scope>
</reference>
<accession>A0A6V7H4G7</accession>
<proteinExistence type="predicted"/>